<dbReference type="PANTHER" id="PTHR45733">
    <property type="entry name" value="FORMIN-J"/>
    <property type="match status" value="1"/>
</dbReference>
<evidence type="ECO:0000259" key="5">
    <source>
        <dbReference type="PROSITE" id="PS51182"/>
    </source>
</evidence>
<dbReference type="Proteomes" id="UP001281410">
    <property type="component" value="Unassembled WGS sequence"/>
</dbReference>
<feature type="compositionally biased region" description="Pro residues" evidence="4">
    <location>
        <begin position="708"/>
        <end position="717"/>
    </location>
</feature>
<gene>
    <name evidence="7" type="ORF">Dsin_029243</name>
</gene>
<dbReference type="InterPro" id="IPR042201">
    <property type="entry name" value="FH2_Formin_sf"/>
</dbReference>
<comment type="caution">
    <text evidence="7">The sequence shown here is derived from an EMBL/GenBank/DDBJ whole genome shotgun (WGS) entry which is preliminary data.</text>
</comment>
<feature type="region of interest" description="Disordered" evidence="4">
    <location>
        <begin position="541"/>
        <end position="597"/>
    </location>
</feature>
<feature type="domain" description="FH2" evidence="6">
    <location>
        <begin position="783"/>
        <end position="1180"/>
    </location>
</feature>
<dbReference type="SUPFAM" id="SSF52799">
    <property type="entry name" value="(Phosphotyrosine protein) phosphatases II"/>
    <property type="match status" value="1"/>
</dbReference>
<keyword evidence="2" id="KW-0904">Protein phosphatase</keyword>
<dbReference type="Gene3D" id="3.90.190.10">
    <property type="entry name" value="Protein tyrosine phosphatase superfamily"/>
    <property type="match status" value="1"/>
</dbReference>
<dbReference type="AlphaFoldDB" id="A0AAD9ZTE1"/>
<evidence type="ECO:0000259" key="6">
    <source>
        <dbReference type="PROSITE" id="PS51444"/>
    </source>
</evidence>
<dbReference type="SUPFAM" id="SSF49562">
    <property type="entry name" value="C2 domain (Calcium/lipid-binding domain, CaLB)"/>
    <property type="match status" value="1"/>
</dbReference>
<dbReference type="PANTHER" id="PTHR45733:SF20">
    <property type="entry name" value="FORMIN-LIKE PROTEIN 13"/>
    <property type="match status" value="1"/>
</dbReference>
<evidence type="ECO:0000313" key="7">
    <source>
        <dbReference type="EMBL" id="KAK3189682.1"/>
    </source>
</evidence>
<dbReference type="InterPro" id="IPR035892">
    <property type="entry name" value="C2_domain_sf"/>
</dbReference>
<dbReference type="SMART" id="SM01326">
    <property type="entry name" value="PTEN_C2"/>
    <property type="match status" value="1"/>
</dbReference>
<dbReference type="Gene3D" id="2.60.40.1110">
    <property type="match status" value="1"/>
</dbReference>
<dbReference type="InterPro" id="IPR015425">
    <property type="entry name" value="FH2_Formin"/>
</dbReference>
<feature type="region of interest" description="Disordered" evidence="4">
    <location>
        <begin position="621"/>
        <end position="779"/>
    </location>
</feature>
<feature type="compositionally biased region" description="Pro residues" evidence="4">
    <location>
        <begin position="643"/>
        <end position="655"/>
    </location>
</feature>
<evidence type="ECO:0000256" key="1">
    <source>
        <dbReference type="ARBA" id="ARBA00006468"/>
    </source>
</evidence>
<reference evidence="7" key="1">
    <citation type="journal article" date="2023" name="Plant J.">
        <title>Genome sequences and population genomics provide insights into the demographic history, inbreeding, and mutation load of two 'living fossil' tree species of Dipteronia.</title>
        <authorList>
            <person name="Feng Y."/>
            <person name="Comes H.P."/>
            <person name="Chen J."/>
            <person name="Zhu S."/>
            <person name="Lu R."/>
            <person name="Zhang X."/>
            <person name="Li P."/>
            <person name="Qiu J."/>
            <person name="Olsen K.M."/>
            <person name="Qiu Y."/>
        </authorList>
    </citation>
    <scope>NUCLEOTIDE SEQUENCE</scope>
    <source>
        <strain evidence="7">NBL</strain>
    </source>
</reference>
<dbReference type="GO" id="GO:0004721">
    <property type="term" value="F:phosphoprotein phosphatase activity"/>
    <property type="evidence" value="ECO:0007669"/>
    <property type="project" value="UniProtKB-KW"/>
</dbReference>
<accession>A0AAD9ZTE1</accession>
<feature type="compositionally biased region" description="Polar residues" evidence="4">
    <location>
        <begin position="474"/>
        <end position="494"/>
    </location>
</feature>
<feature type="domain" description="C2 tensin-type" evidence="5">
    <location>
        <begin position="200"/>
        <end position="339"/>
    </location>
</feature>
<evidence type="ECO:0000313" key="8">
    <source>
        <dbReference type="Proteomes" id="UP001281410"/>
    </source>
</evidence>
<feature type="compositionally biased region" description="Pro residues" evidence="4">
    <location>
        <begin position="545"/>
        <end position="555"/>
    </location>
</feature>
<evidence type="ECO:0000256" key="2">
    <source>
        <dbReference type="ARBA" id="ARBA00022912"/>
    </source>
</evidence>
<proteinExistence type="inferred from homology"/>
<dbReference type="PROSITE" id="PS51444">
    <property type="entry name" value="FH2"/>
    <property type="match status" value="1"/>
</dbReference>
<sequence>MALFRKFFYRKPPDGLLEICDRVYVFNWCFTTDNTREEEKYKVYVGGIICQLQEHYPDAQLLVFNFREEQKKSLMADILSDYDITIMDYPRHYEGCPLLTMEVIHHFLRSTESWLSLGHHNVLIMHCEKGGWPVLAFMLAALLIYRKQYSGEQKTLDMVYRQAPRELLHLLSPLNPVPSQLRYLQYISRRNVASEWPPLDRALTLDCIILRSIPNFDGEGGCRPIFLIYGQDPFLVTDRSTKVLYSTNKRSKTVQTYKQAECELVKIDINCHIQGDVVLECISLNDHMEGEEMMFRVVFNTAFIRSNILMLNLDEVDMLWDAKEVFPKEFTAEILFSEMDAAASIVPVDVSCFDEEGLPIEAFAKVQEIFSHVDWLDHKTDVAFNMLHHLSVSTMLHEKSDTASSPRGGYSPVGQITSPEYHQVKTKHKVVEDSTKSSTSLVLKTQAVPSTKVSPDTDTSKEEDPQDSQDSLKRPSQSEVVYQKTPKSSKSTLVNRKFKQYSHLLVSGQHDSPQVVSDHASSLSSEVTHPMTASSLEVKDVSISPPIPPQAPPIRPSITSTASKAIPPPPPPRKLPSHHCSVLNSAHSSLTKESESNLQNMDKLSLATSATALETSSLGMMSSASLSTTPAPPSHAIASSTPLMPPPPPPTPPIKTPVSCRTSYDSYSTPSPPALAVASSKTPPPPPPPTPPPPPVPPATENPAVRAVPPPPPPPPLHGTKTVSSPVPPPPPSAPLPVPFGKGLSKTAASPEHLSASNKGGTLSPAPPLFSPTSGKGRLLRSINSRSHQTKKLKPLHWLKLSRAVSGSLWAETQKSGEASKAPEIDMSELESLFSAAVPNSDQGGKSGQRCPKPPEKVQLIDHRRAYNCEIMLSKVKVPLHELMSSVLDLEESAMDVDQVENLIKFCPTKEEMEQLKGYTGEKEKLGKCEQFFLELMQVPRVEAKLRVFSFKIQFRSQVSDLRSSLMIVNSVTEQIRNSAKLKSIMQTILSLGNALNQGTARGSAIGFRLDSLLKLTDTRSRNSKMTLMHYLCKVLADKLPDLLDFAKDLASLEPSSKIQLKFLAEEMQALSKGLEKVVQELSMSENDGPLSDNFTKNLKEFLCFAEAEVRTLASLYSGVGRNVDALILYFGEDPARCPFEQVISTLLNFVRMFNKAHEENCKQLEQEMKKLAESEKSKKNSSQIESEHLMHPPIKSSNVQ</sequence>
<feature type="compositionally biased region" description="Low complexity" evidence="4">
    <location>
        <begin position="436"/>
        <end position="445"/>
    </location>
</feature>
<dbReference type="SMART" id="SM00498">
    <property type="entry name" value="FH2"/>
    <property type="match status" value="1"/>
</dbReference>
<dbReference type="InterPro" id="IPR014020">
    <property type="entry name" value="Tensin_C2-dom"/>
</dbReference>
<evidence type="ECO:0000256" key="4">
    <source>
        <dbReference type="SAM" id="MobiDB-lite"/>
    </source>
</evidence>
<feature type="region of interest" description="Disordered" evidence="4">
    <location>
        <begin position="398"/>
        <end position="494"/>
    </location>
</feature>
<dbReference type="Gene3D" id="1.20.58.2220">
    <property type="entry name" value="Formin, FH2 domain"/>
    <property type="match status" value="1"/>
</dbReference>
<feature type="compositionally biased region" description="Pro residues" evidence="4">
    <location>
        <begin position="682"/>
        <end position="700"/>
    </location>
</feature>
<keyword evidence="8" id="KW-1185">Reference proteome</keyword>
<dbReference type="InterPro" id="IPR051144">
    <property type="entry name" value="Formin_homology_domain"/>
</dbReference>
<dbReference type="Pfam" id="PF02181">
    <property type="entry name" value="FH2"/>
    <property type="match status" value="1"/>
</dbReference>
<keyword evidence="2" id="KW-0378">Hydrolase</keyword>
<dbReference type="InterPro" id="IPR029021">
    <property type="entry name" value="Prot-tyrosine_phosphatase-like"/>
</dbReference>
<comment type="similarity">
    <text evidence="1">Belongs to the formin-like family. Class-II subfamily.</text>
</comment>
<feature type="compositionally biased region" description="Pro residues" evidence="4">
    <location>
        <begin position="726"/>
        <end position="738"/>
    </location>
</feature>
<dbReference type="PROSITE" id="PS51182">
    <property type="entry name" value="C2_TENSIN"/>
    <property type="match status" value="1"/>
</dbReference>
<feature type="region of interest" description="Disordered" evidence="4">
    <location>
        <begin position="1171"/>
        <end position="1201"/>
    </location>
</feature>
<protein>
    <recommendedName>
        <fullName evidence="3">Formin-like protein</fullName>
    </recommendedName>
</protein>
<organism evidence="7 8">
    <name type="scientific">Dipteronia sinensis</name>
    <dbReference type="NCBI Taxonomy" id="43782"/>
    <lineage>
        <taxon>Eukaryota</taxon>
        <taxon>Viridiplantae</taxon>
        <taxon>Streptophyta</taxon>
        <taxon>Embryophyta</taxon>
        <taxon>Tracheophyta</taxon>
        <taxon>Spermatophyta</taxon>
        <taxon>Magnoliopsida</taxon>
        <taxon>eudicotyledons</taxon>
        <taxon>Gunneridae</taxon>
        <taxon>Pentapetalae</taxon>
        <taxon>rosids</taxon>
        <taxon>malvids</taxon>
        <taxon>Sapindales</taxon>
        <taxon>Sapindaceae</taxon>
        <taxon>Hippocastanoideae</taxon>
        <taxon>Acereae</taxon>
        <taxon>Dipteronia</taxon>
    </lineage>
</organism>
<feature type="compositionally biased region" description="Polar residues" evidence="4">
    <location>
        <begin position="447"/>
        <end position="457"/>
    </location>
</feature>
<name>A0AAD9ZTE1_9ROSI</name>
<dbReference type="SUPFAM" id="SSF101447">
    <property type="entry name" value="Formin homology 2 domain (FH2 domain)"/>
    <property type="match status" value="1"/>
</dbReference>
<evidence type="ECO:0000256" key="3">
    <source>
        <dbReference type="RuleBase" id="RU361260"/>
    </source>
</evidence>
<dbReference type="Pfam" id="PF10409">
    <property type="entry name" value="PTEN_C2"/>
    <property type="match status" value="1"/>
</dbReference>
<dbReference type="EMBL" id="JANJYJ010000009">
    <property type="protein sequence ID" value="KAK3189682.1"/>
    <property type="molecule type" value="Genomic_DNA"/>
</dbReference>